<reference evidence="3" key="1">
    <citation type="submission" date="2016-10" db="EMBL/GenBank/DDBJ databases">
        <authorList>
            <person name="Varghese N."/>
            <person name="Submissions S."/>
        </authorList>
    </citation>
    <scope>NUCLEOTIDE SEQUENCE [LARGE SCALE GENOMIC DNA]</scope>
    <source>
        <strain evidence="3">B4,CECT 8067,JCM 17497</strain>
    </source>
</reference>
<feature type="compositionally biased region" description="Basic and acidic residues" evidence="1">
    <location>
        <begin position="41"/>
        <end position="50"/>
    </location>
</feature>
<dbReference type="STRING" id="1095776.SAMN04515672_0114"/>
<evidence type="ECO:0000313" key="3">
    <source>
        <dbReference type="Proteomes" id="UP000198882"/>
    </source>
</evidence>
<organism evidence="2 3">
    <name type="scientific">Natronorubrum texcoconense</name>
    <dbReference type="NCBI Taxonomy" id="1095776"/>
    <lineage>
        <taxon>Archaea</taxon>
        <taxon>Methanobacteriati</taxon>
        <taxon>Methanobacteriota</taxon>
        <taxon>Stenosarchaea group</taxon>
        <taxon>Halobacteria</taxon>
        <taxon>Halobacteriales</taxon>
        <taxon>Natrialbaceae</taxon>
        <taxon>Natronorubrum</taxon>
    </lineage>
</organism>
<evidence type="ECO:0000313" key="2">
    <source>
        <dbReference type="EMBL" id="SDL08301.1"/>
    </source>
</evidence>
<name>A0A1G9H5U3_9EURY</name>
<accession>A0A1G9H5U3</accession>
<sequence>MTDESDNESSSNESQSDDGILLDGQIVANAENPEPEDGDWDIYHAARTGDDSDTDSDD</sequence>
<feature type="region of interest" description="Disordered" evidence="1">
    <location>
        <begin position="1"/>
        <end position="58"/>
    </location>
</feature>
<keyword evidence="3" id="KW-1185">Reference proteome</keyword>
<gene>
    <name evidence="2" type="ORF">SAMN04515672_0114</name>
</gene>
<dbReference type="EMBL" id="FNFE01000011">
    <property type="protein sequence ID" value="SDL08301.1"/>
    <property type="molecule type" value="Genomic_DNA"/>
</dbReference>
<feature type="compositionally biased region" description="Low complexity" evidence="1">
    <location>
        <begin position="8"/>
        <end position="18"/>
    </location>
</feature>
<proteinExistence type="predicted"/>
<dbReference type="RefSeq" id="WP_175529413.1">
    <property type="nucleotide sequence ID" value="NZ_FNFE01000011.1"/>
</dbReference>
<protein>
    <submittedName>
        <fullName evidence="2">Uncharacterized protein</fullName>
    </submittedName>
</protein>
<dbReference type="AlphaFoldDB" id="A0A1G9H5U3"/>
<evidence type="ECO:0000256" key="1">
    <source>
        <dbReference type="SAM" id="MobiDB-lite"/>
    </source>
</evidence>
<dbReference type="Proteomes" id="UP000198882">
    <property type="component" value="Unassembled WGS sequence"/>
</dbReference>